<evidence type="ECO:0000313" key="2">
    <source>
        <dbReference type="Proteomes" id="UP001239111"/>
    </source>
</evidence>
<organism evidence="1 2">
    <name type="scientific">Eretmocerus hayati</name>
    <dbReference type="NCBI Taxonomy" id="131215"/>
    <lineage>
        <taxon>Eukaryota</taxon>
        <taxon>Metazoa</taxon>
        <taxon>Ecdysozoa</taxon>
        <taxon>Arthropoda</taxon>
        <taxon>Hexapoda</taxon>
        <taxon>Insecta</taxon>
        <taxon>Pterygota</taxon>
        <taxon>Neoptera</taxon>
        <taxon>Endopterygota</taxon>
        <taxon>Hymenoptera</taxon>
        <taxon>Apocrita</taxon>
        <taxon>Proctotrupomorpha</taxon>
        <taxon>Chalcidoidea</taxon>
        <taxon>Aphelinidae</taxon>
        <taxon>Aphelininae</taxon>
        <taxon>Eretmocerus</taxon>
    </lineage>
</organism>
<gene>
    <name evidence="1" type="ORF">QAD02_010616</name>
</gene>
<dbReference type="EMBL" id="CM056742">
    <property type="protein sequence ID" value="KAJ8674830.1"/>
    <property type="molecule type" value="Genomic_DNA"/>
</dbReference>
<reference evidence="1" key="1">
    <citation type="submission" date="2023-04" db="EMBL/GenBank/DDBJ databases">
        <title>A chromosome-level genome assembly of the parasitoid wasp Eretmocerus hayati.</title>
        <authorList>
            <person name="Zhong Y."/>
            <person name="Liu S."/>
            <person name="Liu Y."/>
        </authorList>
    </citation>
    <scope>NUCLEOTIDE SEQUENCE</scope>
    <source>
        <strain evidence="1">ZJU_SS_LIU_2023</strain>
    </source>
</reference>
<name>A0ACC2NUA2_9HYME</name>
<evidence type="ECO:0000313" key="1">
    <source>
        <dbReference type="EMBL" id="KAJ8674830.1"/>
    </source>
</evidence>
<accession>A0ACC2NUA2</accession>
<keyword evidence="2" id="KW-1185">Reference proteome</keyword>
<protein>
    <submittedName>
        <fullName evidence="1">Uncharacterized protein</fullName>
    </submittedName>
</protein>
<dbReference type="Proteomes" id="UP001239111">
    <property type="component" value="Chromosome 2"/>
</dbReference>
<proteinExistence type="predicted"/>
<sequence>MKIAVTVGEAFAPSIPDARIDNQQVSRDSVVEIMKYAFRNPGIIASVCTPDGPSYATFIANEEIQALFPNTDDFEAYPPTEEEIDAMEPEDCAKVLYYFAHHTNRPQRTIAIEMWAHAFAAVMKQGNASDAFLEKIAGACQTEFPNKGSIGLDSFESNI</sequence>
<comment type="caution">
    <text evidence="1">The sequence shown here is derived from an EMBL/GenBank/DDBJ whole genome shotgun (WGS) entry which is preliminary data.</text>
</comment>